<dbReference type="OrthoDB" id="444325at2759"/>
<dbReference type="InterPro" id="IPR006767">
    <property type="entry name" value="Cwf19-like_C_dom-2"/>
</dbReference>
<dbReference type="CDD" id="cd07380">
    <property type="entry name" value="MPP_CWF19_N"/>
    <property type="match status" value="1"/>
</dbReference>
<gene>
    <name evidence="4" type="ORF">FRX48_02894</name>
</gene>
<evidence type="ECO:0000259" key="3">
    <source>
        <dbReference type="Pfam" id="PF04677"/>
    </source>
</evidence>
<reference evidence="4 5" key="1">
    <citation type="submission" date="2019-09" db="EMBL/GenBank/DDBJ databases">
        <title>The hologenome of the rock-dwelling lichen Lasallia pustulata.</title>
        <authorList>
            <person name="Greshake Tzovaras B."/>
            <person name="Segers F."/>
            <person name="Bicker A."/>
            <person name="Dal Grande F."/>
            <person name="Otte J."/>
            <person name="Hankeln T."/>
            <person name="Schmitt I."/>
            <person name="Ebersberger I."/>
        </authorList>
    </citation>
    <scope>NUCLEOTIDE SEQUENCE [LARGE SCALE GENOMIC DNA]</scope>
    <source>
        <strain evidence="4">A1-1</strain>
    </source>
</reference>
<dbReference type="GO" id="GO:0071014">
    <property type="term" value="C:post-mRNA release spliceosomal complex"/>
    <property type="evidence" value="ECO:0007669"/>
    <property type="project" value="TreeGrafter"/>
</dbReference>
<dbReference type="PANTHER" id="PTHR12072:SF4">
    <property type="entry name" value="CWF19-LIKE PROTEIN 1"/>
    <property type="match status" value="1"/>
</dbReference>
<evidence type="ECO:0000259" key="2">
    <source>
        <dbReference type="Pfam" id="PF04676"/>
    </source>
</evidence>
<proteinExistence type="predicted"/>
<dbReference type="Pfam" id="PF04676">
    <property type="entry name" value="CwfJ_C_2"/>
    <property type="match status" value="1"/>
</dbReference>
<evidence type="ECO:0000313" key="4">
    <source>
        <dbReference type="EMBL" id="KAA6413150.1"/>
    </source>
</evidence>
<dbReference type="InterPro" id="IPR006768">
    <property type="entry name" value="Cwf19-like_C_dom-1"/>
</dbReference>
<protein>
    <submittedName>
        <fullName evidence="4">Uncharacterized protein</fullName>
    </submittedName>
</protein>
<name>A0A5M8PU69_9LECA</name>
<dbReference type="Proteomes" id="UP000324767">
    <property type="component" value="Unassembled WGS sequence"/>
</dbReference>
<feature type="domain" description="Cwf19-like C-terminal" evidence="3">
    <location>
        <begin position="306"/>
        <end position="428"/>
    </location>
</feature>
<sequence>MASKIVVIGAVGGRIATVFEKLSKLHSKNSFSLAIFVGELFANPIGSSSEEDEIVSALVAGKIIVPLPTYFTVGRRPLPEKIVRQLEASGGEICPNLYFLGKRSTIKTSEGIRIVALGGAVNSEITAGLSKDKYLPFHTEDDAKSLRGANTADILITSYWPSSIRTGSKVPFSDDIDEPPSEHCVADLCTALKPRYHFSTSDQIFYEREPFFHLPTDDQPETKSITRFISLASFDNPSKQKWLYAFSFDPNVAPPPTLPVGATASPIVQNPRKRQRLPNQEQSYSRFSQTDGHHRTSKRARQPPPTPAECFFCLSNPNLATHLITSIATDTYLTTAKGPLSKSTTFPALNCPAHILIIPLTHSPTLSSITDPLSRTATYIEMQRYRTALHSMLATHSKQALGAVTWEVSRAGGIHIHWQFLPVPADLIARGLVEAAFKVEAENAKYPTFKLKEIGDGVSETEDFFRVWIWKPGESGRNADGGEEGSPDDAATGGGDVPGREKSLVLPLSANFRFDLQFGRRVMAKLLGLEDRINWKDCAESEAEEVAGAEAFKKAFKEFDFSLKE</sequence>
<evidence type="ECO:0000313" key="5">
    <source>
        <dbReference type="Proteomes" id="UP000324767"/>
    </source>
</evidence>
<organism evidence="4 5">
    <name type="scientific">Lasallia pustulata</name>
    <dbReference type="NCBI Taxonomy" id="136370"/>
    <lineage>
        <taxon>Eukaryota</taxon>
        <taxon>Fungi</taxon>
        <taxon>Dikarya</taxon>
        <taxon>Ascomycota</taxon>
        <taxon>Pezizomycotina</taxon>
        <taxon>Lecanoromycetes</taxon>
        <taxon>OSLEUM clade</taxon>
        <taxon>Umbilicariomycetidae</taxon>
        <taxon>Umbilicariales</taxon>
        <taxon>Umbilicariaceae</taxon>
        <taxon>Lasallia</taxon>
    </lineage>
</organism>
<feature type="domain" description="Cwf19-like protein C-terminal" evidence="2">
    <location>
        <begin position="509"/>
        <end position="561"/>
    </location>
</feature>
<comment type="caution">
    <text evidence="4">The sequence shown here is derived from an EMBL/GenBank/DDBJ whole genome shotgun (WGS) entry which is preliminary data.</text>
</comment>
<feature type="region of interest" description="Disordered" evidence="1">
    <location>
        <begin position="261"/>
        <end position="305"/>
    </location>
</feature>
<dbReference type="InterPro" id="IPR040194">
    <property type="entry name" value="Cwf19-like"/>
</dbReference>
<dbReference type="EMBL" id="VXIT01000004">
    <property type="protein sequence ID" value="KAA6413150.1"/>
    <property type="molecule type" value="Genomic_DNA"/>
</dbReference>
<feature type="region of interest" description="Disordered" evidence="1">
    <location>
        <begin position="475"/>
        <end position="497"/>
    </location>
</feature>
<evidence type="ECO:0000256" key="1">
    <source>
        <dbReference type="SAM" id="MobiDB-lite"/>
    </source>
</evidence>
<accession>A0A5M8PU69</accession>
<dbReference type="GO" id="GO:0000398">
    <property type="term" value="P:mRNA splicing, via spliceosome"/>
    <property type="evidence" value="ECO:0007669"/>
    <property type="project" value="TreeGrafter"/>
</dbReference>
<dbReference type="AlphaFoldDB" id="A0A5M8PU69"/>
<dbReference type="PANTHER" id="PTHR12072">
    <property type="entry name" value="CWF19, CELL CYCLE CONTROL PROTEIN"/>
    <property type="match status" value="1"/>
</dbReference>
<dbReference type="Pfam" id="PF04677">
    <property type="entry name" value="CwfJ_C_1"/>
    <property type="match status" value="1"/>
</dbReference>
<feature type="compositionally biased region" description="Polar residues" evidence="1">
    <location>
        <begin position="277"/>
        <end position="290"/>
    </location>
</feature>
<dbReference type="GO" id="GO:0061632">
    <property type="term" value="F:RNA lariat debranching enzyme activator activity"/>
    <property type="evidence" value="ECO:0007669"/>
    <property type="project" value="TreeGrafter"/>
</dbReference>